<dbReference type="PANTHER" id="PTHR43869">
    <property type="entry name" value="GLYCINE BETAINE/PROLINE BETAINE TRANSPORT SYSTEM ATP-BINDING PROTEIN PROV"/>
    <property type="match status" value="1"/>
</dbReference>
<dbReference type="InterPro" id="IPR000644">
    <property type="entry name" value="CBS_dom"/>
</dbReference>
<keyword evidence="7" id="KW-0472">Membrane</keyword>
<keyword evidence="6" id="KW-0129">CBS domain</keyword>
<evidence type="ECO:0000256" key="8">
    <source>
        <dbReference type="SAM" id="MobiDB-lite"/>
    </source>
</evidence>
<evidence type="ECO:0000256" key="4">
    <source>
        <dbReference type="ARBA" id="ARBA00022840"/>
    </source>
</evidence>
<sequence>MALIEVQNITKIFGKTPDKELAKVKNGMGKDQLLAETDHTLGLHDVSLSIEKGEIFVIMGLSGSGKSTLIRHFNRLIDPTDGHILVDGEDVMALSDKELEDFRRHRMSMVFQRFGLMPHRTVLQNVAYGLEVQGIAKADRETTAREWIETVGLGGFEHQYPSQLSGGMQQRVGLARALATDADILLMDEAFSALDPLIRSQMQDQLVELQEKLHKTIVFITHDLDEALRIGDKIAILKDGVLSQVGTPPEILLEPADDYVRAFVRDVNRARVLTVDTVMQPPAVRITHDNMEKALADMRRHDEDFGYVVEDKEFRGIVTQEGLAEEVAKPGDSPSLYAFADDSNAVELESTLEEALPTTLEADYPVPVVCEDGRLMGVLSPEEMGSVLTPPEEQTDADAEGAEEKAEKAETAKPHALKEAS</sequence>
<feature type="domain" description="ABC transporter" evidence="9">
    <location>
        <begin position="4"/>
        <end position="264"/>
    </location>
</feature>
<gene>
    <name evidence="11" type="ORF">SAMN04488518_101110</name>
</gene>
<feature type="compositionally biased region" description="Basic and acidic residues" evidence="8">
    <location>
        <begin position="402"/>
        <end position="421"/>
    </location>
</feature>
<dbReference type="PROSITE" id="PS00211">
    <property type="entry name" value="ABC_TRANSPORTER_1"/>
    <property type="match status" value="1"/>
</dbReference>
<organism evidence="11 12">
    <name type="scientific">Pseudovibrio ascidiaceicola</name>
    <dbReference type="NCBI Taxonomy" id="285279"/>
    <lineage>
        <taxon>Bacteria</taxon>
        <taxon>Pseudomonadati</taxon>
        <taxon>Pseudomonadota</taxon>
        <taxon>Alphaproteobacteria</taxon>
        <taxon>Hyphomicrobiales</taxon>
        <taxon>Stappiaceae</taxon>
        <taxon>Pseudovibrio</taxon>
    </lineage>
</organism>
<comment type="subunit">
    <text evidence="7">The complex is probably composed of two ATP-binding proteins, two transmembrane proteins and a solute-binding protein.</text>
</comment>
<feature type="region of interest" description="Disordered" evidence="8">
    <location>
        <begin position="380"/>
        <end position="421"/>
    </location>
</feature>
<dbReference type="InterPro" id="IPR003593">
    <property type="entry name" value="AAA+_ATPase"/>
</dbReference>
<dbReference type="NCBIfam" id="TIGR01186">
    <property type="entry name" value="proV"/>
    <property type="match status" value="1"/>
</dbReference>
<evidence type="ECO:0000313" key="11">
    <source>
        <dbReference type="EMBL" id="SFJ88321.1"/>
    </source>
</evidence>
<keyword evidence="4 7" id="KW-0067">ATP-binding</keyword>
<dbReference type="InterPro" id="IPR046342">
    <property type="entry name" value="CBS_dom_sf"/>
</dbReference>
<name>A0A1I3V2F8_9HYPH</name>
<dbReference type="PROSITE" id="PS51371">
    <property type="entry name" value="CBS"/>
    <property type="match status" value="1"/>
</dbReference>
<comment type="catalytic activity">
    <reaction evidence="7">
        <text>a quaternary ammonium(out) + ATP + H2O = a quaternary ammonium(in) + ADP + phosphate + H(+)</text>
        <dbReference type="Rhea" id="RHEA:11036"/>
        <dbReference type="ChEBI" id="CHEBI:15377"/>
        <dbReference type="ChEBI" id="CHEBI:15378"/>
        <dbReference type="ChEBI" id="CHEBI:30616"/>
        <dbReference type="ChEBI" id="CHEBI:35267"/>
        <dbReference type="ChEBI" id="CHEBI:43474"/>
        <dbReference type="ChEBI" id="CHEBI:456216"/>
    </reaction>
</comment>
<dbReference type="InterPro" id="IPR027417">
    <property type="entry name" value="P-loop_NTPase"/>
</dbReference>
<dbReference type="InterPro" id="IPR005892">
    <property type="entry name" value="Gly-betaine_transp_ATP-bd"/>
</dbReference>
<dbReference type="PROSITE" id="PS50893">
    <property type="entry name" value="ABC_TRANSPORTER_2"/>
    <property type="match status" value="1"/>
</dbReference>
<dbReference type="Pfam" id="PF00571">
    <property type="entry name" value="CBS"/>
    <property type="match status" value="1"/>
</dbReference>
<accession>A0A1I3V2F8</accession>
<evidence type="ECO:0000259" key="10">
    <source>
        <dbReference type="PROSITE" id="PS51371"/>
    </source>
</evidence>
<reference evidence="11 12" key="1">
    <citation type="submission" date="2016-10" db="EMBL/GenBank/DDBJ databases">
        <authorList>
            <person name="Varghese N."/>
            <person name="Submissions S."/>
        </authorList>
    </citation>
    <scope>NUCLEOTIDE SEQUENCE [LARGE SCALE GENOMIC DNA]</scope>
    <source>
        <strain evidence="11 12">DSM 16392</strain>
    </source>
</reference>
<dbReference type="EMBL" id="FOSK01000001">
    <property type="protein sequence ID" value="SFJ88321.1"/>
    <property type="molecule type" value="Genomic_DNA"/>
</dbReference>
<comment type="caution">
    <text evidence="11">The sequence shown here is derived from an EMBL/GenBank/DDBJ whole genome shotgun (WGS) entry which is preliminary data.</text>
</comment>
<dbReference type="InterPro" id="IPR003439">
    <property type="entry name" value="ABC_transporter-like_ATP-bd"/>
</dbReference>
<dbReference type="CDD" id="cd03294">
    <property type="entry name" value="ABC_Pro_Gly_Betaine"/>
    <property type="match status" value="1"/>
</dbReference>
<protein>
    <recommendedName>
        <fullName evidence="7">Quaternary amine transport ATP-binding protein</fullName>
        <ecNumber evidence="7">7.6.2.9</ecNumber>
    </recommendedName>
</protein>
<dbReference type="SUPFAM" id="SSF52540">
    <property type="entry name" value="P-loop containing nucleoside triphosphate hydrolases"/>
    <property type="match status" value="1"/>
</dbReference>
<feature type="domain" description="CBS" evidence="10">
    <location>
        <begin position="275"/>
        <end position="333"/>
    </location>
</feature>
<proteinExistence type="inferred from homology"/>
<evidence type="ECO:0000256" key="5">
    <source>
        <dbReference type="ARBA" id="ARBA00022970"/>
    </source>
</evidence>
<evidence type="ECO:0000313" key="12">
    <source>
        <dbReference type="Proteomes" id="UP000199598"/>
    </source>
</evidence>
<dbReference type="GO" id="GO:0005524">
    <property type="term" value="F:ATP binding"/>
    <property type="evidence" value="ECO:0007669"/>
    <property type="project" value="UniProtKB-KW"/>
</dbReference>
<evidence type="ECO:0000256" key="6">
    <source>
        <dbReference type="PROSITE-ProRule" id="PRU00703"/>
    </source>
</evidence>
<dbReference type="InterPro" id="IPR017871">
    <property type="entry name" value="ABC_transporter-like_CS"/>
</dbReference>
<dbReference type="Gene3D" id="3.10.580.10">
    <property type="entry name" value="CBS-domain"/>
    <property type="match status" value="1"/>
</dbReference>
<evidence type="ECO:0000259" key="9">
    <source>
        <dbReference type="PROSITE" id="PS50893"/>
    </source>
</evidence>
<comment type="similarity">
    <text evidence="1 7">Belongs to the ABC transporter superfamily.</text>
</comment>
<keyword evidence="12" id="KW-1185">Reference proteome</keyword>
<dbReference type="Proteomes" id="UP000199598">
    <property type="component" value="Unassembled WGS sequence"/>
</dbReference>
<keyword evidence="7" id="KW-0997">Cell inner membrane</keyword>
<keyword evidence="3 7" id="KW-0547">Nucleotide-binding</keyword>
<evidence type="ECO:0000256" key="3">
    <source>
        <dbReference type="ARBA" id="ARBA00022741"/>
    </source>
</evidence>
<dbReference type="Gene3D" id="3.40.50.300">
    <property type="entry name" value="P-loop containing nucleotide triphosphate hydrolases"/>
    <property type="match status" value="1"/>
</dbReference>
<dbReference type="RefSeq" id="WP_093515966.1">
    <property type="nucleotide sequence ID" value="NZ_FOSK01000001.1"/>
</dbReference>
<keyword evidence="5" id="KW-0029">Amino-acid transport</keyword>
<evidence type="ECO:0000256" key="7">
    <source>
        <dbReference type="RuleBase" id="RU369116"/>
    </source>
</evidence>
<dbReference type="InterPro" id="IPR051921">
    <property type="entry name" value="ABC_osmolyte_uptake_ATP-bind"/>
</dbReference>
<dbReference type="PANTHER" id="PTHR43869:SF1">
    <property type="entry name" value="GLYCINE BETAINE_PROLINE BETAINE TRANSPORT SYSTEM ATP-BINDING PROTEIN PROV"/>
    <property type="match status" value="1"/>
</dbReference>
<dbReference type="SMART" id="SM00382">
    <property type="entry name" value="AAA"/>
    <property type="match status" value="1"/>
</dbReference>
<comment type="subcellular location">
    <subcellularLocation>
        <location evidence="7">Cell inner membrane</location>
        <topology evidence="7">Peripheral membrane protein</topology>
    </subcellularLocation>
</comment>
<dbReference type="EC" id="7.6.2.9" evidence="7"/>
<keyword evidence="2 7" id="KW-0813">Transport</keyword>
<keyword evidence="7" id="KW-1003">Cell membrane</keyword>
<dbReference type="SUPFAM" id="SSF54631">
    <property type="entry name" value="CBS-domain pair"/>
    <property type="match status" value="1"/>
</dbReference>
<evidence type="ECO:0000256" key="1">
    <source>
        <dbReference type="ARBA" id="ARBA00005417"/>
    </source>
</evidence>
<evidence type="ECO:0000256" key="2">
    <source>
        <dbReference type="ARBA" id="ARBA00022448"/>
    </source>
</evidence>
<dbReference type="Pfam" id="PF00005">
    <property type="entry name" value="ABC_tran"/>
    <property type="match status" value="1"/>
</dbReference>